<evidence type="ECO:0000313" key="2">
    <source>
        <dbReference type="EMBL" id="PNL61107.1"/>
    </source>
</evidence>
<feature type="transmembrane region" description="Helical" evidence="1">
    <location>
        <begin position="65"/>
        <end position="83"/>
    </location>
</feature>
<dbReference type="AlphaFoldDB" id="A0AAX0WS04"/>
<dbReference type="GO" id="GO:0019867">
    <property type="term" value="C:outer membrane"/>
    <property type="evidence" value="ECO:0007669"/>
    <property type="project" value="InterPro"/>
</dbReference>
<keyword evidence="1" id="KW-1133">Transmembrane helix</keyword>
<evidence type="ECO:0000313" key="3">
    <source>
        <dbReference type="Proteomes" id="UP000192511"/>
    </source>
</evidence>
<protein>
    <submittedName>
        <fullName evidence="2">Type IV conjugative transfer system protein TraL</fullName>
    </submittedName>
</protein>
<evidence type="ECO:0000256" key="1">
    <source>
        <dbReference type="SAM" id="Phobius"/>
    </source>
</evidence>
<reference evidence="2" key="1">
    <citation type="submission" date="2017-12" db="EMBL/GenBank/DDBJ databases">
        <title>FDA dAtabase for Regulatory Grade micrObial Sequences (FDA-ARGOS): Supporting development and validation of Infectious Disease Dx tests.</title>
        <authorList>
            <person name="Kerrigan L."/>
            <person name="Tallon L.J."/>
            <person name="Sadzewicz L."/>
            <person name="Sengamalay N."/>
            <person name="Ott S."/>
            <person name="Godinez A."/>
            <person name="Nagaraj S."/>
            <person name="Vavikolanu K."/>
            <person name="Vyas G."/>
            <person name="Nadendla S."/>
            <person name="Aluvathingal J."/>
            <person name="Sichtig H."/>
        </authorList>
    </citation>
    <scope>NUCLEOTIDE SEQUENCE [LARGE SCALE GENOMIC DNA]</scope>
    <source>
        <strain evidence="2">FDAARGOS_200</strain>
    </source>
</reference>
<proteinExistence type="predicted"/>
<dbReference type="NCBIfam" id="TIGR02762">
    <property type="entry name" value="TraL_TIGR"/>
    <property type="match status" value="1"/>
</dbReference>
<keyword evidence="1" id="KW-0812">Transmembrane</keyword>
<dbReference type="GeneID" id="98066553"/>
<name>A0AAX0WS04_9GAMM</name>
<gene>
    <name evidence="2" type="primary">traL</name>
    <name evidence="2" type="ORF">A6J39_007705</name>
</gene>
<sequence length="96" mass="10837">MERNYQTFMLSDEPKIAGIPITTGLPLFLLTGIGLLTGLSYQLFMIGAVLSALMHYKFGGLPIRTLLSIVYWALPHGLTFLLFREFPDSANRLYIR</sequence>
<keyword evidence="1" id="KW-0472">Membrane</keyword>
<accession>A0AAX0WS04</accession>
<dbReference type="EMBL" id="NBTX02000004">
    <property type="protein sequence ID" value="PNL61107.1"/>
    <property type="molecule type" value="Genomic_DNA"/>
</dbReference>
<organism evidence="2 3">
    <name type="scientific">Legionella anisa</name>
    <dbReference type="NCBI Taxonomy" id="28082"/>
    <lineage>
        <taxon>Bacteria</taxon>
        <taxon>Pseudomonadati</taxon>
        <taxon>Pseudomonadota</taxon>
        <taxon>Gammaproteobacteria</taxon>
        <taxon>Legionellales</taxon>
        <taxon>Legionellaceae</taxon>
        <taxon>Legionella</taxon>
    </lineage>
</organism>
<dbReference type="RefSeq" id="WP_019235610.1">
    <property type="nucleotide sequence ID" value="NZ_CAAAHR010000072.1"/>
</dbReference>
<keyword evidence="3" id="KW-1185">Reference proteome</keyword>
<feature type="transmembrane region" description="Helical" evidence="1">
    <location>
        <begin position="27"/>
        <end position="53"/>
    </location>
</feature>
<comment type="caution">
    <text evidence="2">The sequence shown here is derived from an EMBL/GenBank/DDBJ whole genome shotgun (WGS) entry which is preliminary data.</text>
</comment>
<dbReference type="Proteomes" id="UP000192511">
    <property type="component" value="Unassembled WGS sequence"/>
</dbReference>
<dbReference type="Pfam" id="PF07178">
    <property type="entry name" value="TraL"/>
    <property type="match status" value="1"/>
</dbReference>
<dbReference type="InterPro" id="IPR009838">
    <property type="entry name" value="T4SS_TraL"/>
</dbReference>